<evidence type="ECO:0000313" key="4">
    <source>
        <dbReference type="Proteomes" id="UP000308114"/>
    </source>
</evidence>
<gene>
    <name evidence="3" type="ORF">C1I60_24125</name>
</gene>
<sequence>MRKNGILFLMIVLLLITACSSNAEKIVISQSGKGQEKIIVYKLQKDATLQQQTKKDVIATFNDTSDTMIFINAIKESEKISGIANTDSPNYEVTFQKDGTKDSYYLWINNNDPTSNAMYVNKDDTHTAYKISVNSTNSINKLLERIKD</sequence>
<name>A0A4U2PNW2_9BACL</name>
<dbReference type="AlphaFoldDB" id="A0A4U2PNW2"/>
<dbReference type="Proteomes" id="UP000308114">
    <property type="component" value="Unassembled WGS sequence"/>
</dbReference>
<organism evidence="3 4">
    <name type="scientific">Paenibacillus terrae</name>
    <dbReference type="NCBI Taxonomy" id="159743"/>
    <lineage>
        <taxon>Bacteria</taxon>
        <taxon>Bacillati</taxon>
        <taxon>Bacillota</taxon>
        <taxon>Bacilli</taxon>
        <taxon>Bacillales</taxon>
        <taxon>Paenibacillaceae</taxon>
        <taxon>Paenibacillus</taxon>
    </lineage>
</organism>
<feature type="domain" description="YhfM-like" evidence="2">
    <location>
        <begin position="47"/>
        <end position="146"/>
    </location>
</feature>
<dbReference type="PROSITE" id="PS51257">
    <property type="entry name" value="PROKAR_LIPOPROTEIN"/>
    <property type="match status" value="1"/>
</dbReference>
<evidence type="ECO:0000256" key="1">
    <source>
        <dbReference type="SAM" id="SignalP"/>
    </source>
</evidence>
<dbReference type="EMBL" id="PNXQ01000018">
    <property type="protein sequence ID" value="TKH40855.1"/>
    <property type="molecule type" value="Genomic_DNA"/>
</dbReference>
<evidence type="ECO:0000313" key="3">
    <source>
        <dbReference type="EMBL" id="TKH40855.1"/>
    </source>
</evidence>
<keyword evidence="1" id="KW-0732">Signal</keyword>
<evidence type="ECO:0000259" key="2">
    <source>
        <dbReference type="Pfam" id="PF26353"/>
    </source>
</evidence>
<proteinExistence type="predicted"/>
<protein>
    <recommendedName>
        <fullName evidence="2">YhfM-like domain-containing protein</fullName>
    </recommendedName>
</protein>
<dbReference type="RefSeq" id="WP_137064015.1">
    <property type="nucleotide sequence ID" value="NZ_PNXQ01000018.1"/>
</dbReference>
<feature type="signal peptide" evidence="1">
    <location>
        <begin position="1"/>
        <end position="23"/>
    </location>
</feature>
<feature type="chain" id="PRO_5020255756" description="YhfM-like domain-containing protein" evidence="1">
    <location>
        <begin position="24"/>
        <end position="148"/>
    </location>
</feature>
<dbReference type="Pfam" id="PF26353">
    <property type="entry name" value="YhfM"/>
    <property type="match status" value="1"/>
</dbReference>
<comment type="caution">
    <text evidence="3">The sequence shown here is derived from an EMBL/GenBank/DDBJ whole genome shotgun (WGS) entry which is preliminary data.</text>
</comment>
<reference evidence="3 4" key="1">
    <citation type="submission" date="2018-01" db="EMBL/GenBank/DDBJ databases">
        <title>Bacillales members from the olive rhizosphere are effective biological control agents against Verticillium dahliae.</title>
        <authorList>
            <person name="Gomez-Lama C."/>
            <person name="Legarda G."/>
            <person name="Ruano-Rosa D."/>
            <person name="Pizarro-Tobias P."/>
            <person name="Valverde-Corredor A."/>
            <person name="Niqui J.L."/>
            <person name="Trivino J.C."/>
            <person name="Roca A."/>
            <person name="Mercado-Blanco J."/>
        </authorList>
    </citation>
    <scope>NUCLEOTIDE SEQUENCE [LARGE SCALE GENOMIC DNA]</scope>
    <source>
        <strain evidence="3 4">PIC167</strain>
    </source>
</reference>
<dbReference type="InterPro" id="IPR058780">
    <property type="entry name" value="YhfM-like_dom"/>
</dbReference>
<accession>A0A4U2PNW2</accession>